<sequence>MKTLLHTARALADGSLRARDLIEDSLARIADPQGEGARTFMSVDTGRARAQADRVDACRNSGRAELSLAGIPVSVKDLFDQAGHVTKAGSRVLEDAPAATADAPAIARLTDAGAIALGRTVMTEFAFSGVGINPHYGTPANPYARAERRIPGGSSSGAAVSVSDGMALLGVGSDTGGSCRIPAALCGVVGVKPTQALIPRTSTVPLSTTLDTVGAFAASVACARLGTRAMAGQDIDLADPPVADLHRLRLGVLTDYVLGGMDADVSAAWERTLSRLSARGADLRPCPFPELNTLPQLNARGGFPAPESLTWHRALVERMPERYDPFVLKRILRGGEQSAVDYIDLLAGRARLMATAVARMAGFDALLMPTVPIVAPTIAALEADEDRYVATNLLLLRNPTVVNILDLCAISLPCHLAGTAPVGLSVIGAKGGDEDLFAVAGAIETALR</sequence>
<dbReference type="STRING" id="1231623.Tasa_048_115"/>
<proteinExistence type="predicted"/>
<dbReference type="Gene3D" id="3.90.1300.10">
    <property type="entry name" value="Amidase signature (AS) domain"/>
    <property type="match status" value="1"/>
</dbReference>
<comment type="caution">
    <text evidence="2">The sequence shown here is derived from an EMBL/GenBank/DDBJ whole genome shotgun (WGS) entry which is preliminary data.</text>
</comment>
<dbReference type="PANTHER" id="PTHR11895:SF176">
    <property type="entry name" value="AMIDASE AMID-RELATED"/>
    <property type="match status" value="1"/>
</dbReference>
<dbReference type="InterPro" id="IPR036928">
    <property type="entry name" value="AS_sf"/>
</dbReference>
<dbReference type="PANTHER" id="PTHR11895">
    <property type="entry name" value="TRANSAMIDASE"/>
    <property type="match status" value="1"/>
</dbReference>
<reference evidence="2 3" key="1">
    <citation type="submission" date="2012-10" db="EMBL/GenBank/DDBJ databases">
        <title>Genome sequencing of Tanticharoenia sakaeratensis NBRC 103193.</title>
        <authorList>
            <person name="Azuma Y."/>
            <person name="Hadano H."/>
            <person name="Hirakawa H."/>
            <person name="Matsushita K."/>
        </authorList>
    </citation>
    <scope>NUCLEOTIDE SEQUENCE [LARGE SCALE GENOMIC DNA]</scope>
    <source>
        <strain evidence="2 3">NBRC 103193</strain>
    </source>
</reference>
<dbReference type="EMBL" id="BALE01000048">
    <property type="protein sequence ID" value="GAN55490.1"/>
    <property type="molecule type" value="Genomic_DNA"/>
</dbReference>
<evidence type="ECO:0000259" key="1">
    <source>
        <dbReference type="Pfam" id="PF01425"/>
    </source>
</evidence>
<dbReference type="RefSeq" id="WP_148506023.1">
    <property type="nucleotide sequence ID" value="NZ_BALE01000048.1"/>
</dbReference>
<accession>A0A0D6MQ23</accession>
<dbReference type="Proteomes" id="UP000032679">
    <property type="component" value="Unassembled WGS sequence"/>
</dbReference>
<organism evidence="2 3">
    <name type="scientific">Tanticharoenia sakaeratensis NBRC 103193</name>
    <dbReference type="NCBI Taxonomy" id="1231623"/>
    <lineage>
        <taxon>Bacteria</taxon>
        <taxon>Pseudomonadati</taxon>
        <taxon>Pseudomonadota</taxon>
        <taxon>Alphaproteobacteria</taxon>
        <taxon>Acetobacterales</taxon>
        <taxon>Acetobacteraceae</taxon>
        <taxon>Tanticharoenia</taxon>
    </lineage>
</organism>
<name>A0A0D6MQ23_9PROT</name>
<feature type="domain" description="Amidase" evidence="1">
    <location>
        <begin position="21"/>
        <end position="436"/>
    </location>
</feature>
<keyword evidence="2" id="KW-0808">Transferase</keyword>
<evidence type="ECO:0000313" key="2">
    <source>
        <dbReference type="EMBL" id="GAN55490.1"/>
    </source>
</evidence>
<keyword evidence="3" id="KW-1185">Reference proteome</keyword>
<dbReference type="GO" id="GO:0016740">
    <property type="term" value="F:transferase activity"/>
    <property type="evidence" value="ECO:0007669"/>
    <property type="project" value="UniProtKB-KW"/>
</dbReference>
<protein>
    <submittedName>
        <fullName evidence="2">Glutamyl-tRNA(Gln) amidotransferase subunit A</fullName>
    </submittedName>
</protein>
<dbReference type="Pfam" id="PF01425">
    <property type="entry name" value="Amidase"/>
    <property type="match status" value="1"/>
</dbReference>
<dbReference type="InterPro" id="IPR000120">
    <property type="entry name" value="Amidase"/>
</dbReference>
<gene>
    <name evidence="2" type="ORF">Tasa_048_115</name>
</gene>
<dbReference type="NCBIfam" id="NF005460">
    <property type="entry name" value="PRK07056.1"/>
    <property type="match status" value="1"/>
</dbReference>
<dbReference type="SUPFAM" id="SSF75304">
    <property type="entry name" value="Amidase signature (AS) enzymes"/>
    <property type="match status" value="1"/>
</dbReference>
<dbReference type="OrthoDB" id="9811471at2"/>
<dbReference type="AlphaFoldDB" id="A0A0D6MQ23"/>
<evidence type="ECO:0000313" key="3">
    <source>
        <dbReference type="Proteomes" id="UP000032679"/>
    </source>
</evidence>
<dbReference type="InterPro" id="IPR023631">
    <property type="entry name" value="Amidase_dom"/>
</dbReference>